<keyword evidence="16" id="KW-0573">Peptidoglycan synthesis</keyword>
<evidence type="ECO:0000256" key="23">
    <source>
        <dbReference type="ARBA" id="ARBA00044770"/>
    </source>
</evidence>
<evidence type="ECO:0000256" key="4">
    <source>
        <dbReference type="ARBA" id="ARBA00007090"/>
    </source>
</evidence>
<keyword evidence="31" id="KW-1185">Reference proteome</keyword>
<feature type="compositionally biased region" description="Basic residues" evidence="26">
    <location>
        <begin position="43"/>
        <end position="60"/>
    </location>
</feature>
<dbReference type="PANTHER" id="PTHR32282">
    <property type="entry name" value="BINDING PROTEIN TRANSPEPTIDASE, PUTATIVE-RELATED"/>
    <property type="match status" value="1"/>
</dbReference>
<evidence type="ECO:0000256" key="15">
    <source>
        <dbReference type="ARBA" id="ARBA00022968"/>
    </source>
</evidence>
<comment type="catalytic activity">
    <reaction evidence="22">
        <text>Preferential cleavage: (Ac)2-L-Lys-D-Ala-|-D-Ala. Also transpeptidation of peptidyl-alanyl moieties that are N-acyl substituents of D-alanine.</text>
        <dbReference type="EC" id="3.4.16.4"/>
    </reaction>
</comment>
<keyword evidence="9" id="KW-0645">Protease</keyword>
<dbReference type="Proteomes" id="UP000214689">
    <property type="component" value="Chromosome"/>
</dbReference>
<dbReference type="GO" id="GO:0071555">
    <property type="term" value="P:cell wall organization"/>
    <property type="evidence" value="ECO:0007669"/>
    <property type="project" value="UniProtKB-KW"/>
</dbReference>
<dbReference type="InterPro" id="IPR001264">
    <property type="entry name" value="Glyco_trans_51"/>
</dbReference>
<dbReference type="InterPro" id="IPR012338">
    <property type="entry name" value="Beta-lactam/transpept-like"/>
</dbReference>
<keyword evidence="17 27" id="KW-1133">Transmembrane helix</keyword>
<evidence type="ECO:0000256" key="3">
    <source>
        <dbReference type="ARBA" id="ARBA00004752"/>
    </source>
</evidence>
<name>A0A223ASL9_9FIRM</name>
<keyword evidence="10" id="KW-0328">Glycosyltransferase</keyword>
<evidence type="ECO:0000256" key="7">
    <source>
        <dbReference type="ARBA" id="ARBA00018638"/>
    </source>
</evidence>
<evidence type="ECO:0000256" key="24">
    <source>
        <dbReference type="ARBA" id="ARBA00049902"/>
    </source>
</evidence>
<evidence type="ECO:0000256" key="8">
    <source>
        <dbReference type="ARBA" id="ARBA00022645"/>
    </source>
</evidence>
<dbReference type="Pfam" id="PF00912">
    <property type="entry name" value="Transgly"/>
    <property type="match status" value="1"/>
</dbReference>
<evidence type="ECO:0000256" key="1">
    <source>
        <dbReference type="ARBA" id="ARBA00002624"/>
    </source>
</evidence>
<dbReference type="OrthoDB" id="9766909at2"/>
<feature type="compositionally biased region" description="Acidic residues" evidence="26">
    <location>
        <begin position="958"/>
        <end position="970"/>
    </location>
</feature>
<evidence type="ECO:0000256" key="13">
    <source>
        <dbReference type="ARBA" id="ARBA00022801"/>
    </source>
</evidence>
<dbReference type="InterPro" id="IPR001460">
    <property type="entry name" value="PCN-bd_Tpept"/>
</dbReference>
<evidence type="ECO:0000256" key="10">
    <source>
        <dbReference type="ARBA" id="ARBA00022676"/>
    </source>
</evidence>
<dbReference type="GO" id="GO:0009252">
    <property type="term" value="P:peptidoglycan biosynthetic process"/>
    <property type="evidence" value="ECO:0007669"/>
    <property type="project" value="UniProtKB-UniPathway"/>
</dbReference>
<keyword evidence="11" id="KW-0808">Transferase</keyword>
<accession>A0A223ASL9</accession>
<evidence type="ECO:0000256" key="12">
    <source>
        <dbReference type="ARBA" id="ARBA00022692"/>
    </source>
</evidence>
<evidence type="ECO:0000256" key="2">
    <source>
        <dbReference type="ARBA" id="ARBA00004401"/>
    </source>
</evidence>
<dbReference type="Pfam" id="PF00905">
    <property type="entry name" value="Transpeptidase"/>
    <property type="match status" value="1"/>
</dbReference>
<dbReference type="AlphaFoldDB" id="A0A223ASL9"/>
<feature type="compositionally biased region" description="Low complexity" evidence="26">
    <location>
        <begin position="971"/>
        <end position="986"/>
    </location>
</feature>
<comment type="pathway">
    <text evidence="3">Cell wall biogenesis; peptidoglycan biosynthesis.</text>
</comment>
<evidence type="ECO:0000256" key="11">
    <source>
        <dbReference type="ARBA" id="ARBA00022679"/>
    </source>
</evidence>
<keyword evidence="15" id="KW-0735">Signal-anchor</keyword>
<dbReference type="GO" id="GO:0008658">
    <property type="term" value="F:penicillin binding"/>
    <property type="evidence" value="ECO:0007669"/>
    <property type="project" value="InterPro"/>
</dbReference>
<feature type="transmembrane region" description="Helical" evidence="27">
    <location>
        <begin position="121"/>
        <end position="140"/>
    </location>
</feature>
<dbReference type="RefSeq" id="WP_094234209.1">
    <property type="nucleotide sequence ID" value="NZ_CP016199.1"/>
</dbReference>
<dbReference type="EC" id="2.4.99.28" evidence="23"/>
<comment type="similarity">
    <text evidence="4">In the C-terminal section; belongs to the transpeptidase family.</text>
</comment>
<keyword evidence="19" id="KW-0046">Antibiotic resistance</keyword>
<comment type="catalytic activity">
    <reaction evidence="24">
        <text>[GlcNAc-(1-&gt;4)-Mur2Ac(oyl-L-Ala-gamma-D-Glu-L-Lys-D-Ala-D-Ala)](n)-di-trans,octa-cis-undecaprenyl diphosphate + beta-D-GlcNAc-(1-&gt;4)-Mur2Ac(oyl-L-Ala-gamma-D-Glu-L-Lys-D-Ala-D-Ala)-di-trans,octa-cis-undecaprenyl diphosphate = [GlcNAc-(1-&gt;4)-Mur2Ac(oyl-L-Ala-gamma-D-Glu-L-Lys-D-Ala-D-Ala)](n+1)-di-trans,octa-cis-undecaprenyl diphosphate + di-trans,octa-cis-undecaprenyl diphosphate + H(+)</text>
        <dbReference type="Rhea" id="RHEA:23708"/>
        <dbReference type="Rhea" id="RHEA-COMP:9602"/>
        <dbReference type="Rhea" id="RHEA-COMP:9603"/>
        <dbReference type="ChEBI" id="CHEBI:15378"/>
        <dbReference type="ChEBI" id="CHEBI:58405"/>
        <dbReference type="ChEBI" id="CHEBI:60033"/>
        <dbReference type="ChEBI" id="CHEBI:78435"/>
        <dbReference type="EC" id="2.4.99.28"/>
    </reaction>
</comment>
<dbReference type="Gene3D" id="1.10.3810.10">
    <property type="entry name" value="Biosynthetic peptidoglycan transglycosylase-like"/>
    <property type="match status" value="1"/>
</dbReference>
<feature type="region of interest" description="Disordered" evidence="26">
    <location>
        <begin position="942"/>
        <end position="986"/>
    </location>
</feature>
<sequence length="986" mass="108583">MKSENDKISNNEREIDEFLSKFEALDGDESAKVPTGDNSSAKNSKRNKKNKSKEKSKASKKKTGFFLTRLIKGNGEPLKDRLFLKNNPYYNKSLGATVVVNGKKIKNTPKVLSKGKILKDLILLFAIFFVITVLYTFIVISTAPKIDPENIYESVAQSSVIYDDQGNKITTVFYNQDRQLISYKDMPKNMINAFVALEDKTFWKHHGFNWTRMAGAVVQSFTGSGHISGTSTITQQLARNVYLPNIKSQRSIKRKILEMYYASQIERSLSKKQIIEAYLNTIYLGFGSYGVNSASHAYFSKDPKDLTLDECAALAALPQAPDTYALVKLVGKDSVAEGSTNIIIRDPDTYIANDTSKNRRDTALKLMHEQGYITDNEFKAAYNKNLIDFINPSIKNNKTVNSYFNEYVIDEVSRDLQKKYKISSQEAERMIYTGGLKINSTMDSTAQSVISKEFETGSNFPSLVSIRKDSSGNIIGANGSILLYDYNDSFNADGDFTLTSDEVTLNKDGSVTIKRDKRLHIYTTKAGGKVNYSLEFKKQYVQENGTFYIYSGGFINIPSKYKKLDNDNNLVIDKSYFKDFPKAMVKSGSSLIIKPDAYSLNEKTIQPQAAMVVVEVGTGKIKAMVGGRGSTGSRLYNRALNPRQPGSSIKPLAVYGAALQKSFDYAEKGETWPLVDYKHDKQGIKGYGDYLTASSTIVDEQMTFNGRVWPKNASNNFSGPVSMRRGLQQSINTVAVKIQLQVGNEYSAEMLKKFGITTIVTKGSTSDMNSAALALGGLTNGAIPLEMAQAYASFPNGGVRQSSVAYTTVTDRHGKVLLKSKSKKTKVMDEGVAFIMTDMLKTVVSNGIAGAASVSGIQAGGKTGTTNSNYDIWFDGFTPNYAASLWIGTDVNIKLSSMSGMAARLWGRIMNQVPNAKTGKYKSMPSNVIRVGSEYYTKGTEKGRATYVPPKAVTDTQNYEEDDDASEEDSTQSSTGTSSGPTIPGA</sequence>
<proteinExistence type="inferred from homology"/>
<keyword evidence="8" id="KW-0121">Carboxypeptidase</keyword>
<evidence type="ECO:0000256" key="25">
    <source>
        <dbReference type="ARBA" id="ARBA00060592"/>
    </source>
</evidence>
<evidence type="ECO:0000256" key="26">
    <source>
        <dbReference type="SAM" id="MobiDB-lite"/>
    </source>
</evidence>
<dbReference type="GO" id="GO:0006508">
    <property type="term" value="P:proteolysis"/>
    <property type="evidence" value="ECO:0007669"/>
    <property type="project" value="UniProtKB-KW"/>
</dbReference>
<protein>
    <recommendedName>
        <fullName evidence="7">Penicillin-binding protein 1A</fullName>
        <ecNumber evidence="23">2.4.99.28</ecNumber>
        <ecNumber evidence="6">3.4.16.4</ecNumber>
    </recommendedName>
</protein>
<evidence type="ECO:0000256" key="17">
    <source>
        <dbReference type="ARBA" id="ARBA00022989"/>
    </source>
</evidence>
<evidence type="ECO:0000256" key="9">
    <source>
        <dbReference type="ARBA" id="ARBA00022670"/>
    </source>
</evidence>
<dbReference type="SUPFAM" id="SSF53955">
    <property type="entry name" value="Lysozyme-like"/>
    <property type="match status" value="1"/>
</dbReference>
<dbReference type="UniPathway" id="UPA00219"/>
<organism evidence="30 31">
    <name type="scientific">Mogibacterium pumilum</name>
    <dbReference type="NCBI Taxonomy" id="86332"/>
    <lineage>
        <taxon>Bacteria</taxon>
        <taxon>Bacillati</taxon>
        <taxon>Bacillota</taxon>
        <taxon>Clostridia</taxon>
        <taxon>Peptostreptococcales</taxon>
        <taxon>Anaerovoracaceae</taxon>
        <taxon>Mogibacterium</taxon>
    </lineage>
</organism>
<evidence type="ECO:0000313" key="30">
    <source>
        <dbReference type="EMBL" id="ASS37973.1"/>
    </source>
</evidence>
<evidence type="ECO:0000256" key="18">
    <source>
        <dbReference type="ARBA" id="ARBA00023136"/>
    </source>
</evidence>
<dbReference type="GO" id="GO:0008955">
    <property type="term" value="F:peptidoglycan glycosyltransferase activity"/>
    <property type="evidence" value="ECO:0007669"/>
    <property type="project" value="UniProtKB-EC"/>
</dbReference>
<evidence type="ECO:0000259" key="28">
    <source>
        <dbReference type="Pfam" id="PF00905"/>
    </source>
</evidence>
<feature type="domain" description="Glycosyl transferase family 51" evidence="29">
    <location>
        <begin position="167"/>
        <end position="328"/>
    </location>
</feature>
<dbReference type="GO" id="GO:0009002">
    <property type="term" value="F:serine-type D-Ala-D-Ala carboxypeptidase activity"/>
    <property type="evidence" value="ECO:0007669"/>
    <property type="project" value="UniProtKB-EC"/>
</dbReference>
<dbReference type="PANTHER" id="PTHR32282:SF33">
    <property type="entry name" value="PEPTIDOGLYCAN GLYCOSYLTRANSFERASE"/>
    <property type="match status" value="1"/>
</dbReference>
<evidence type="ECO:0000256" key="20">
    <source>
        <dbReference type="ARBA" id="ARBA00023268"/>
    </source>
</evidence>
<dbReference type="InterPro" id="IPR036950">
    <property type="entry name" value="PBP_transglycosylase"/>
</dbReference>
<gene>
    <name evidence="30" type="ORF">AXF17_05730</name>
</gene>
<comment type="function">
    <text evidence="1">Cell wall formation. Synthesis of cross-linked peptidoglycan from the lipid intermediates. The enzyme has a penicillin-insensitive transglycosylase N-terminal domain (formation of linear glycan strands) and a penicillin-sensitive transpeptidase C-terminal domain (cross-linking of the peptide subunits).</text>
</comment>
<evidence type="ECO:0000256" key="21">
    <source>
        <dbReference type="ARBA" id="ARBA00023316"/>
    </source>
</evidence>
<dbReference type="FunFam" id="1.10.3810.10:FF:000001">
    <property type="entry name" value="Penicillin-binding protein 1A"/>
    <property type="match status" value="1"/>
</dbReference>
<dbReference type="EC" id="3.4.16.4" evidence="6"/>
<keyword evidence="20" id="KW-0511">Multifunctional enzyme</keyword>
<evidence type="ECO:0000256" key="19">
    <source>
        <dbReference type="ARBA" id="ARBA00023251"/>
    </source>
</evidence>
<keyword evidence="13" id="KW-0378">Hydrolase</keyword>
<comment type="similarity">
    <text evidence="5">In the N-terminal section; belongs to the glycosyltransferase 51 family.</text>
</comment>
<reference evidence="31" key="1">
    <citation type="submission" date="2016-05" db="EMBL/GenBank/DDBJ databases">
        <authorList>
            <person name="Holder M.E."/>
            <person name="Ajami N.J."/>
            <person name="Petrosino J.F."/>
        </authorList>
    </citation>
    <scope>NUCLEOTIDE SEQUENCE [LARGE SCALE GENOMIC DNA]</scope>
    <source>
        <strain evidence="31">ATCC 700696</strain>
    </source>
</reference>
<evidence type="ECO:0000256" key="27">
    <source>
        <dbReference type="SAM" id="Phobius"/>
    </source>
</evidence>
<evidence type="ECO:0000259" key="29">
    <source>
        <dbReference type="Pfam" id="PF00912"/>
    </source>
</evidence>
<dbReference type="EMBL" id="CP016199">
    <property type="protein sequence ID" value="ASS37973.1"/>
    <property type="molecule type" value="Genomic_DNA"/>
</dbReference>
<keyword evidence="18 27" id="KW-0472">Membrane</keyword>
<dbReference type="InterPro" id="IPR050396">
    <property type="entry name" value="Glycosyltr_51/Transpeptidase"/>
</dbReference>
<dbReference type="Gene3D" id="3.40.710.10">
    <property type="entry name" value="DD-peptidase/beta-lactamase superfamily"/>
    <property type="match status" value="1"/>
</dbReference>
<dbReference type="GO" id="GO:0046677">
    <property type="term" value="P:response to antibiotic"/>
    <property type="evidence" value="ECO:0007669"/>
    <property type="project" value="UniProtKB-KW"/>
</dbReference>
<feature type="region of interest" description="Disordered" evidence="26">
    <location>
        <begin position="26"/>
        <end position="60"/>
    </location>
</feature>
<evidence type="ECO:0000313" key="31">
    <source>
        <dbReference type="Proteomes" id="UP000214689"/>
    </source>
</evidence>
<evidence type="ECO:0000256" key="14">
    <source>
        <dbReference type="ARBA" id="ARBA00022960"/>
    </source>
</evidence>
<dbReference type="GO" id="GO:0008360">
    <property type="term" value="P:regulation of cell shape"/>
    <property type="evidence" value="ECO:0007669"/>
    <property type="project" value="UniProtKB-KW"/>
</dbReference>
<comment type="subcellular location">
    <subcellularLocation>
        <location evidence="2">Cell membrane</location>
        <topology evidence="2">Single-pass type II membrane protein</topology>
    </subcellularLocation>
</comment>
<evidence type="ECO:0000256" key="16">
    <source>
        <dbReference type="ARBA" id="ARBA00022984"/>
    </source>
</evidence>
<keyword evidence="12 27" id="KW-0812">Transmembrane</keyword>
<dbReference type="InterPro" id="IPR023346">
    <property type="entry name" value="Lysozyme-like_dom_sf"/>
</dbReference>
<dbReference type="GO" id="GO:0005886">
    <property type="term" value="C:plasma membrane"/>
    <property type="evidence" value="ECO:0007669"/>
    <property type="project" value="UniProtKB-SubCell"/>
</dbReference>
<dbReference type="SUPFAM" id="SSF56601">
    <property type="entry name" value="beta-lactamase/transpeptidase-like"/>
    <property type="match status" value="1"/>
</dbReference>
<comment type="pathway">
    <text evidence="25">Glycan biosynthesis.</text>
</comment>
<feature type="domain" description="Penicillin-binding protein transpeptidase" evidence="28">
    <location>
        <begin position="696"/>
        <end position="880"/>
    </location>
</feature>
<evidence type="ECO:0000256" key="5">
    <source>
        <dbReference type="ARBA" id="ARBA00007739"/>
    </source>
</evidence>
<evidence type="ECO:0000256" key="22">
    <source>
        <dbReference type="ARBA" id="ARBA00034000"/>
    </source>
</evidence>
<keyword evidence="14" id="KW-0133">Cell shape</keyword>
<keyword evidence="21" id="KW-0961">Cell wall biogenesis/degradation</keyword>
<evidence type="ECO:0000256" key="6">
    <source>
        <dbReference type="ARBA" id="ARBA00012448"/>
    </source>
</evidence>